<proteinExistence type="predicted"/>
<evidence type="ECO:0000313" key="1">
    <source>
        <dbReference type="EMBL" id="MRW89711.1"/>
    </source>
</evidence>
<keyword evidence="2" id="KW-1185">Reference proteome</keyword>
<protein>
    <submittedName>
        <fullName evidence="1">Uncharacterized protein</fullName>
    </submittedName>
</protein>
<dbReference type="EMBL" id="WKJK01000003">
    <property type="protein sequence ID" value="MRW89711.1"/>
    <property type="molecule type" value="Genomic_DNA"/>
</dbReference>
<accession>A0A6I2KVH2</accession>
<dbReference type="RefSeq" id="WP_154374460.1">
    <property type="nucleotide sequence ID" value="NZ_WKJK01000003.1"/>
</dbReference>
<organism evidence="1 2">
    <name type="scientific">Duganella guangzhouensis</name>
    <dbReference type="NCBI Taxonomy" id="2666084"/>
    <lineage>
        <taxon>Bacteria</taxon>
        <taxon>Pseudomonadati</taxon>
        <taxon>Pseudomonadota</taxon>
        <taxon>Betaproteobacteria</taxon>
        <taxon>Burkholderiales</taxon>
        <taxon>Oxalobacteraceae</taxon>
        <taxon>Telluria group</taxon>
        <taxon>Duganella</taxon>
    </lineage>
</organism>
<sequence>MKTEDHIKRYLSDPDGLDFDGLRRKGVALLQDLSSAQWTDYNLHDPGVTLLELLSYGLTDLVYRTDFEVADFLTGPNGAIDFEEQALFPPQEIFPSQPVTDIDFCKLIYDTLPEVDDVWIRPNGAPGLSKVFIKPHESLFNDGNRGECEELRHRVLALLAEHRPLGRDVSEVCIVRAQMYALSGEIDIDDSRPAAEIYADIYFRCAKLVSSGGQIVRFEEALAQGMSWEQMLEGPLTQHGYIADGHFTQSNYEIDVIKLITLVRHIPGVRQVKRLCLLDQDQVEHSEIRLEPSGDLCPVLAYPGEPGATQSLRLVHGKSAGQLPVGSQDDDPRMPGRRAVQFHEQVALYLRKLEFEYDAFRNNDGQLRRLLKLPHGTYRALDEYSSVGEHTPAIYGINHYGVPKSDPPEVHARARQLKAYLYPFEQIMANYLASLQGIKRLYSADATLDRTYFAQYLSDTEVPNLEILYHRDIGPADVDAVLMEQDVFTDRRNRVLDSMLALYGEVFPADALKRYDVYHAGDFGRHLIDCKIRLLRHLCELSARRGQGMNVQAAYWEGENYAPMQHRVQLLCGSSERMVGRSLVQAVHNDTVQFISDKRYQDKLEQQVAFDHTTALAWTAAPTPGTPEATLPHGALSPSLMLAGIHKENYRVLAGDDGHGWLCVNLDDERCWPVLRVANEALADSAHRLRELLIELNKSSEGFHLLEHVLLRPRGDAAGREVGEEFYAHRVSVVLPSFTARFRDPGCRAWVEEVISQHLPAHILPTFYWLDFAFLAQFELRYRRWLELQAAGGDAAGLDVAGSQLIEFLGKVDAYHTNRHWM</sequence>
<gene>
    <name evidence="1" type="ORF">GJ699_06925</name>
</gene>
<reference evidence="1 2" key="1">
    <citation type="submission" date="2019-11" db="EMBL/GenBank/DDBJ databases">
        <title>Novel species isolated from a subtropical stream in China.</title>
        <authorList>
            <person name="Lu H."/>
        </authorList>
    </citation>
    <scope>NUCLEOTIDE SEQUENCE [LARGE SCALE GENOMIC DNA]</scope>
    <source>
        <strain evidence="1 2">FT80W</strain>
    </source>
</reference>
<evidence type="ECO:0000313" key="2">
    <source>
        <dbReference type="Proteomes" id="UP000433309"/>
    </source>
</evidence>
<name>A0A6I2KVH2_9BURK</name>
<dbReference type="Proteomes" id="UP000433309">
    <property type="component" value="Unassembled WGS sequence"/>
</dbReference>
<dbReference type="AlphaFoldDB" id="A0A6I2KVH2"/>
<comment type="caution">
    <text evidence="1">The sequence shown here is derived from an EMBL/GenBank/DDBJ whole genome shotgun (WGS) entry which is preliminary data.</text>
</comment>